<feature type="compositionally biased region" description="Polar residues" evidence="1">
    <location>
        <begin position="99"/>
        <end position="112"/>
    </location>
</feature>
<reference evidence="3" key="1">
    <citation type="journal article" date="2011" name="Genome Biol.">
        <title>The draft genome of the carcinogenic human liver fluke Clonorchis sinensis.</title>
        <authorList>
            <person name="Wang X."/>
            <person name="Chen W."/>
            <person name="Huang Y."/>
            <person name="Sun J."/>
            <person name="Men J."/>
            <person name="Liu H."/>
            <person name="Luo F."/>
            <person name="Guo L."/>
            <person name="Lv X."/>
            <person name="Deng C."/>
            <person name="Zhou C."/>
            <person name="Fan Y."/>
            <person name="Li X."/>
            <person name="Huang L."/>
            <person name="Hu Y."/>
            <person name="Liang C."/>
            <person name="Hu X."/>
            <person name="Xu J."/>
            <person name="Yu X."/>
        </authorList>
    </citation>
    <scope>NUCLEOTIDE SEQUENCE [LARGE SCALE GENOMIC DNA]</scope>
    <source>
        <strain evidence="3">Henan</strain>
    </source>
</reference>
<evidence type="ECO:0000259" key="2">
    <source>
        <dbReference type="PROSITE" id="PS00028"/>
    </source>
</evidence>
<dbReference type="Gene3D" id="3.40.1440.10">
    <property type="entry name" value="GIY-YIG endonuclease"/>
    <property type="match status" value="1"/>
</dbReference>
<dbReference type="CDD" id="cd10442">
    <property type="entry name" value="GIY-YIG_PLEs"/>
    <property type="match status" value="1"/>
</dbReference>
<feature type="compositionally biased region" description="Polar residues" evidence="1">
    <location>
        <begin position="74"/>
        <end position="91"/>
    </location>
</feature>
<dbReference type="Proteomes" id="UP000008909">
    <property type="component" value="Unassembled WGS sequence"/>
</dbReference>
<reference key="2">
    <citation type="submission" date="2011-10" db="EMBL/GenBank/DDBJ databases">
        <title>The genome and transcriptome sequence of Clonorchis sinensis provide insights into the carcinogenic liver fluke.</title>
        <authorList>
            <person name="Wang X."/>
            <person name="Huang Y."/>
            <person name="Chen W."/>
            <person name="Liu H."/>
            <person name="Guo L."/>
            <person name="Chen Y."/>
            <person name="Luo F."/>
            <person name="Zhou W."/>
            <person name="Sun J."/>
            <person name="Mao Q."/>
            <person name="Liang P."/>
            <person name="Zhou C."/>
            <person name="Tian Y."/>
            <person name="Men J."/>
            <person name="Lv X."/>
            <person name="Huang L."/>
            <person name="Zhou J."/>
            <person name="Hu Y."/>
            <person name="Li R."/>
            <person name="Zhang F."/>
            <person name="Lei H."/>
            <person name="Li X."/>
            <person name="Hu X."/>
            <person name="Liang C."/>
            <person name="Xu J."/>
            <person name="Wu Z."/>
            <person name="Yu X."/>
        </authorList>
    </citation>
    <scope>NUCLEOTIDE SEQUENCE</scope>
    <source>
        <strain>Henan</strain>
    </source>
</reference>
<keyword evidence="4" id="KW-1185">Reference proteome</keyword>
<feature type="domain" description="C2H2-type" evidence="2">
    <location>
        <begin position="935"/>
        <end position="957"/>
    </location>
</feature>
<feature type="region of interest" description="Disordered" evidence="1">
    <location>
        <begin position="241"/>
        <end position="261"/>
    </location>
</feature>
<organism evidence="3 4">
    <name type="scientific">Clonorchis sinensis</name>
    <name type="common">Chinese liver fluke</name>
    <dbReference type="NCBI Taxonomy" id="79923"/>
    <lineage>
        <taxon>Eukaryota</taxon>
        <taxon>Metazoa</taxon>
        <taxon>Spiralia</taxon>
        <taxon>Lophotrochozoa</taxon>
        <taxon>Platyhelminthes</taxon>
        <taxon>Trematoda</taxon>
        <taxon>Digenea</taxon>
        <taxon>Opisthorchiida</taxon>
        <taxon>Opisthorchiata</taxon>
        <taxon>Opisthorchiidae</taxon>
        <taxon>Clonorchis</taxon>
    </lineage>
</organism>
<proteinExistence type="predicted"/>
<feature type="region of interest" description="Disordered" evidence="1">
    <location>
        <begin position="409"/>
        <end position="429"/>
    </location>
</feature>
<dbReference type="InterPro" id="IPR035901">
    <property type="entry name" value="GIY-YIG_endonuc_sf"/>
</dbReference>
<dbReference type="AlphaFoldDB" id="G7YFS6"/>
<feature type="domain" description="C2H2-type" evidence="2">
    <location>
        <begin position="469"/>
        <end position="489"/>
    </location>
</feature>
<evidence type="ECO:0000313" key="4">
    <source>
        <dbReference type="Proteomes" id="UP000008909"/>
    </source>
</evidence>
<feature type="region of interest" description="Disordered" evidence="1">
    <location>
        <begin position="565"/>
        <end position="592"/>
    </location>
</feature>
<gene>
    <name evidence="3" type="ORF">CLF_106822</name>
</gene>
<feature type="compositionally biased region" description="Low complexity" evidence="1">
    <location>
        <begin position="640"/>
        <end position="656"/>
    </location>
</feature>
<feature type="region of interest" description="Disordered" evidence="1">
    <location>
        <begin position="62"/>
        <end position="158"/>
    </location>
</feature>
<dbReference type="InterPro" id="IPR013087">
    <property type="entry name" value="Znf_C2H2_type"/>
</dbReference>
<feature type="region of interest" description="Disordered" evidence="1">
    <location>
        <begin position="633"/>
        <end position="656"/>
    </location>
</feature>
<evidence type="ECO:0000313" key="3">
    <source>
        <dbReference type="EMBL" id="GAA51809.1"/>
    </source>
</evidence>
<name>G7YFS6_CLOSI</name>
<evidence type="ECO:0000256" key="1">
    <source>
        <dbReference type="SAM" id="MobiDB-lite"/>
    </source>
</evidence>
<sequence length="1043" mass="115616">MGLLRKARLDRSETQQASLFVFFQSEQRIRNNSEPVCPSPLALLAKTCQSIGQMMEASVNGLGPTQPAGGLQRSAVNCSGPTNQLSPTASTKHSKMKSHSPTESKPTVNTKRPVTGRTKWMKPDGLSAASNPVNGLSPPTTSHHGDPVSSSRQSAPPRVPMAGSIDGMSVSQRGATLQHCVKFSNFSCPSNGLTQPGLTMHSTANKPFTNDFTRTSNLAIETQTTSNALAQLARLSSSLSLPESPQAHTGAGLDNSTNKGRFHWTEPLRVQTGAKRARRFSGPKCYTNASSSVSGNSANIPRKITREALYHSQPYIDSSNGASYSRLMNPSGSPQSTVSPQSTANSRCSTNFPAFTSSWLAFTQFMQQLMEQKDNSAQMSSSQNQEIFFYGLARSFMDLFYARLMSTQSSTPNTSVGYHPPKDTTSTSQMPVLSNNPGQVLSNPFGFLSKPCLIESERPNASDPLSSKCFLCGHQCSSQTELCLHVYSHLLMSEKEQTSTSVFRNGVNAEPNFNTAYPYPASVSPPDRNLYTGNCNSNRTVPLNHLLPAPSYLSEWVSKQRDFGVPYASGNPPETTHASSVPNDTSPAFSGSKPAPLMDSGLHAYWLKLLTAYTQTSPNVKYPDPIIQRLVDTGFPTPNPTLSHSPNNTSTSPPVGANNDNNSYTLNNNNHDRLGKLFMRYQLHFILQMKLICPEKPRFTRRLFHLRRELSGARIWRTSREICTSGLQGEKETKKLICPEKPRFTRRLFHLRRELSGARIWRTSREICTSGLQQGRTNDQCLHRNPCDDSRIMRYKPPPDAGKTINQRVEILSVFASIASSMFRRVRVLCTEEVDRTAAQIEVMNKLRGSGYPASLISRHLQRVLVPVEKPKREWLGTAVIPYKPGTSETIRRILNTANIRVGFQRGNTLRSALVQLKDRLPANRTRDCVYKIKCSDCIKVYIGQTARELHTRIVEHKRKINKPPRNADEYRALLKDSAIAEHALDTGHKIDLENVEVLRRGLRSTSQRLMAEAVEIAKHPSVNRIEGVELARVWRTVLDQSS</sequence>
<feature type="compositionally biased region" description="Polar residues" evidence="1">
    <location>
        <begin position="572"/>
        <end position="589"/>
    </location>
</feature>
<dbReference type="PROSITE" id="PS00028">
    <property type="entry name" value="ZINC_FINGER_C2H2_1"/>
    <property type="match status" value="2"/>
</dbReference>
<dbReference type="PANTHER" id="PTHR21301">
    <property type="entry name" value="REVERSE TRANSCRIPTASE"/>
    <property type="match status" value="1"/>
</dbReference>
<protein>
    <recommendedName>
        <fullName evidence="2">C2H2-type domain-containing protein</fullName>
    </recommendedName>
</protein>
<feature type="compositionally biased region" description="Polar residues" evidence="1">
    <location>
        <begin position="128"/>
        <end position="154"/>
    </location>
</feature>
<dbReference type="EMBL" id="DF143202">
    <property type="protein sequence ID" value="GAA51809.1"/>
    <property type="molecule type" value="Genomic_DNA"/>
</dbReference>
<dbReference type="PANTHER" id="PTHR21301:SF11">
    <property type="entry name" value="GIY-YIG DOMAIN-CONTAINING PROTEIN"/>
    <property type="match status" value="1"/>
</dbReference>
<accession>G7YFS6</accession>